<dbReference type="STRING" id="525903.Taci_1636"/>
<feature type="domain" description="SDH C-terminal" evidence="4">
    <location>
        <begin position="244"/>
        <end position="273"/>
    </location>
</feature>
<evidence type="ECO:0000313" key="5">
    <source>
        <dbReference type="EMBL" id="ACZ19850.1"/>
    </source>
</evidence>
<name>D1B759_THEAS</name>
<dbReference type="Proteomes" id="UP000002030">
    <property type="component" value="Chromosome"/>
</dbReference>
<dbReference type="GO" id="GO:0004764">
    <property type="term" value="F:shikimate 3-dehydrogenase (NADP+) activity"/>
    <property type="evidence" value="ECO:0007669"/>
    <property type="project" value="InterPro"/>
</dbReference>
<dbReference type="PANTHER" id="PTHR21089">
    <property type="entry name" value="SHIKIMATE DEHYDROGENASE"/>
    <property type="match status" value="1"/>
</dbReference>
<dbReference type="InterPro" id="IPR046346">
    <property type="entry name" value="Aminoacid_DH-like_N_sf"/>
</dbReference>
<dbReference type="Pfam" id="PF08501">
    <property type="entry name" value="Shikimate_dh_N"/>
    <property type="match status" value="1"/>
</dbReference>
<keyword evidence="2" id="KW-0057">Aromatic amino acid biosynthesis</keyword>
<dbReference type="OrthoDB" id="9792692at2"/>
<dbReference type="PANTHER" id="PTHR21089:SF1">
    <property type="entry name" value="BIFUNCTIONAL 3-DEHYDROQUINATE DEHYDRATASE_SHIKIMATE DEHYDROGENASE, CHLOROPLASTIC"/>
    <property type="match status" value="1"/>
</dbReference>
<evidence type="ECO:0000259" key="3">
    <source>
        <dbReference type="Pfam" id="PF08501"/>
    </source>
</evidence>
<dbReference type="HOGENOM" id="CLU_044063_2_0_0"/>
<dbReference type="KEGG" id="tai:Taci_1636"/>
<dbReference type="SUPFAM" id="SSF51735">
    <property type="entry name" value="NAD(P)-binding Rossmann-fold domains"/>
    <property type="match status" value="1"/>
</dbReference>
<dbReference type="GO" id="GO:0009423">
    <property type="term" value="P:chorismate biosynthetic process"/>
    <property type="evidence" value="ECO:0007669"/>
    <property type="project" value="TreeGrafter"/>
</dbReference>
<reference evidence="5 6" key="1">
    <citation type="journal article" date="2009" name="Stand. Genomic Sci.">
        <title>Complete genome sequence of Thermanaerovibrio acidaminovorans type strain (Su883).</title>
        <authorList>
            <person name="Chovatia M."/>
            <person name="Sikorski J."/>
            <person name="Schroder M."/>
            <person name="Lapidus A."/>
            <person name="Nolan M."/>
            <person name="Tice H."/>
            <person name="Glavina Del Rio T."/>
            <person name="Copeland A."/>
            <person name="Cheng J.F."/>
            <person name="Lucas S."/>
            <person name="Chen F."/>
            <person name="Bruce D."/>
            <person name="Goodwin L."/>
            <person name="Pitluck S."/>
            <person name="Ivanova N."/>
            <person name="Mavromatis K."/>
            <person name="Ovchinnikova G."/>
            <person name="Pati A."/>
            <person name="Chen A."/>
            <person name="Palaniappan K."/>
            <person name="Land M."/>
            <person name="Hauser L."/>
            <person name="Chang Y.J."/>
            <person name="Jeffries C.D."/>
            <person name="Chain P."/>
            <person name="Saunders E."/>
            <person name="Detter J.C."/>
            <person name="Brettin T."/>
            <person name="Rohde M."/>
            <person name="Goker M."/>
            <person name="Spring S."/>
            <person name="Bristow J."/>
            <person name="Markowitz V."/>
            <person name="Hugenholtz P."/>
            <person name="Kyrpides N.C."/>
            <person name="Klenk H.P."/>
            <person name="Eisen J.A."/>
        </authorList>
    </citation>
    <scope>NUCLEOTIDE SEQUENCE [LARGE SCALE GENOMIC DNA]</scope>
    <source>
        <strain evidence="6">ATCC 49978 / DSM 6589 / Su883</strain>
    </source>
</reference>
<feature type="domain" description="Shikimate dehydrogenase substrate binding N-terminal" evidence="3">
    <location>
        <begin position="11"/>
        <end position="91"/>
    </location>
</feature>
<dbReference type="EnsemblBacteria" id="ACZ19850">
    <property type="protein sequence ID" value="ACZ19850"/>
    <property type="gene ID" value="Taci_1636"/>
</dbReference>
<dbReference type="RefSeq" id="WP_012870359.1">
    <property type="nucleotide sequence ID" value="NC_013522.1"/>
</dbReference>
<keyword evidence="6" id="KW-1185">Reference proteome</keyword>
<dbReference type="EMBL" id="CP001818">
    <property type="protein sequence ID" value="ACZ19850.1"/>
    <property type="molecule type" value="Genomic_DNA"/>
</dbReference>
<dbReference type="InterPro" id="IPR013708">
    <property type="entry name" value="Shikimate_DH-bd_N"/>
</dbReference>
<dbReference type="Pfam" id="PF18317">
    <property type="entry name" value="SDH_C"/>
    <property type="match status" value="1"/>
</dbReference>
<evidence type="ECO:0000259" key="4">
    <source>
        <dbReference type="Pfam" id="PF18317"/>
    </source>
</evidence>
<dbReference type="AlphaFoldDB" id="D1B759"/>
<sequence length="286" mass="29710">MIDASTGLIALLGSPVSHSLSPRMQNRALRAAGLNCVYLAFHVEGALGEAVRGLGALGALGANVTIPYKKEAFSLCEPVGHGVRLGAVNTLVFRARRVLGYNTDVDGILFALRGASVGSALLLGAGGAALGAAMALGLMGCGRLTVACRNLAGGEDLASLARGWGLFRRVQVVPFDRLRALDRVDALVNATSLGLPGNPWDAGVLEAALGVLDPRGVGLDLVYGEGPTEFVRAGGGMGLWMVDGREVLLGQGAESFRLITRMEAPLEEMRMALYGGGGDDQVPYRR</sequence>
<evidence type="ECO:0000256" key="1">
    <source>
        <dbReference type="ARBA" id="ARBA00004871"/>
    </source>
</evidence>
<dbReference type="InterPro" id="IPR022893">
    <property type="entry name" value="Shikimate_DH_fam"/>
</dbReference>
<evidence type="ECO:0000256" key="2">
    <source>
        <dbReference type="ARBA" id="ARBA00023141"/>
    </source>
</evidence>
<evidence type="ECO:0000313" key="6">
    <source>
        <dbReference type="Proteomes" id="UP000002030"/>
    </source>
</evidence>
<comment type="pathway">
    <text evidence="1">Metabolic intermediate biosynthesis; chorismate biosynthesis; chorismate from D-erythrose 4-phosphate and phosphoenolpyruvate: step 4/7.</text>
</comment>
<dbReference type="GO" id="GO:0019632">
    <property type="term" value="P:shikimate metabolic process"/>
    <property type="evidence" value="ECO:0007669"/>
    <property type="project" value="TreeGrafter"/>
</dbReference>
<dbReference type="eggNOG" id="COG0169">
    <property type="taxonomic scope" value="Bacteria"/>
</dbReference>
<gene>
    <name evidence="5" type="ordered locus">Taci_1636</name>
</gene>
<dbReference type="PATRIC" id="fig|525903.6.peg.1626"/>
<accession>D1B759</accession>
<dbReference type="InterPro" id="IPR041121">
    <property type="entry name" value="SDH_C"/>
</dbReference>
<proteinExistence type="predicted"/>
<dbReference type="Gene3D" id="3.40.50.720">
    <property type="entry name" value="NAD(P)-binding Rossmann-like Domain"/>
    <property type="match status" value="1"/>
</dbReference>
<protein>
    <submittedName>
        <fullName evidence="5">Shikimate dehydrogenase substrate binding domain protein</fullName>
    </submittedName>
</protein>
<organism evidence="5 6">
    <name type="scientific">Thermanaerovibrio acidaminovorans (strain ATCC 49978 / DSM 6589 / Su883)</name>
    <name type="common">Selenomonas acidaminovorans</name>
    <dbReference type="NCBI Taxonomy" id="525903"/>
    <lineage>
        <taxon>Bacteria</taxon>
        <taxon>Thermotogati</taxon>
        <taxon>Synergistota</taxon>
        <taxon>Synergistia</taxon>
        <taxon>Synergistales</taxon>
        <taxon>Synergistaceae</taxon>
        <taxon>Thermanaerovibrio</taxon>
    </lineage>
</organism>
<dbReference type="SUPFAM" id="SSF53223">
    <property type="entry name" value="Aminoacid dehydrogenase-like, N-terminal domain"/>
    <property type="match status" value="1"/>
</dbReference>
<dbReference type="Gene3D" id="3.40.50.10860">
    <property type="entry name" value="Leucine Dehydrogenase, chain A, domain 1"/>
    <property type="match status" value="1"/>
</dbReference>
<dbReference type="InterPro" id="IPR036291">
    <property type="entry name" value="NAD(P)-bd_dom_sf"/>
</dbReference>
<dbReference type="GO" id="GO:0009073">
    <property type="term" value="P:aromatic amino acid family biosynthetic process"/>
    <property type="evidence" value="ECO:0007669"/>
    <property type="project" value="UniProtKB-KW"/>
</dbReference>
<keyword evidence="2" id="KW-0028">Amino-acid biosynthesis</keyword>